<evidence type="ECO:0008006" key="3">
    <source>
        <dbReference type="Google" id="ProtNLM"/>
    </source>
</evidence>
<organism evidence="1 2">
    <name type="scientific">Penicillium cataractarum</name>
    <dbReference type="NCBI Taxonomy" id="2100454"/>
    <lineage>
        <taxon>Eukaryota</taxon>
        <taxon>Fungi</taxon>
        <taxon>Dikarya</taxon>
        <taxon>Ascomycota</taxon>
        <taxon>Pezizomycotina</taxon>
        <taxon>Eurotiomycetes</taxon>
        <taxon>Eurotiomycetidae</taxon>
        <taxon>Eurotiales</taxon>
        <taxon>Aspergillaceae</taxon>
        <taxon>Penicillium</taxon>
    </lineage>
</organism>
<dbReference type="GeneID" id="81440521"/>
<reference evidence="1" key="1">
    <citation type="submission" date="2022-11" db="EMBL/GenBank/DDBJ databases">
        <authorList>
            <person name="Petersen C."/>
        </authorList>
    </citation>
    <scope>NUCLEOTIDE SEQUENCE</scope>
    <source>
        <strain evidence="1">IBT 29864</strain>
    </source>
</reference>
<gene>
    <name evidence="1" type="ORF">N7496_008423</name>
</gene>
<name>A0A9W9V4J2_9EURO</name>
<dbReference type="OrthoDB" id="5215911at2759"/>
<evidence type="ECO:0000313" key="1">
    <source>
        <dbReference type="EMBL" id="KAJ5368663.1"/>
    </source>
</evidence>
<dbReference type="EMBL" id="JAPZBS010000007">
    <property type="protein sequence ID" value="KAJ5368663.1"/>
    <property type="molecule type" value="Genomic_DNA"/>
</dbReference>
<evidence type="ECO:0000313" key="2">
    <source>
        <dbReference type="Proteomes" id="UP001147782"/>
    </source>
</evidence>
<dbReference type="Proteomes" id="UP001147782">
    <property type="component" value="Unassembled WGS sequence"/>
</dbReference>
<proteinExistence type="predicted"/>
<comment type="caution">
    <text evidence="1">The sequence shown here is derived from an EMBL/GenBank/DDBJ whole genome shotgun (WGS) entry which is preliminary data.</text>
</comment>
<keyword evidence="2" id="KW-1185">Reference proteome</keyword>
<sequence>MSSFKHAFILSPDQVRAATPPGTISISAYALHEPERRELARDRELVLMPQPSSSPADPLNWTTWRKIATLTCMSLYAAIGNFTSASIASAFPPLCHSGGF</sequence>
<accession>A0A9W9V4J2</accession>
<protein>
    <recommendedName>
        <fullName evidence="3">Major facilitator superfamily (MFS) profile domain-containing protein</fullName>
    </recommendedName>
</protein>
<reference evidence="1" key="2">
    <citation type="journal article" date="2023" name="IMA Fungus">
        <title>Comparative genomic study of the Penicillium genus elucidates a diverse pangenome and 15 lateral gene transfer events.</title>
        <authorList>
            <person name="Petersen C."/>
            <person name="Sorensen T."/>
            <person name="Nielsen M.R."/>
            <person name="Sondergaard T.E."/>
            <person name="Sorensen J.L."/>
            <person name="Fitzpatrick D.A."/>
            <person name="Frisvad J.C."/>
            <person name="Nielsen K.L."/>
        </authorList>
    </citation>
    <scope>NUCLEOTIDE SEQUENCE</scope>
    <source>
        <strain evidence="1">IBT 29864</strain>
    </source>
</reference>
<dbReference type="RefSeq" id="XP_056553405.1">
    <property type="nucleotide sequence ID" value="XM_056701342.1"/>
</dbReference>
<dbReference type="AlphaFoldDB" id="A0A9W9V4J2"/>